<evidence type="ECO:0000313" key="14">
    <source>
        <dbReference type="Proteomes" id="UP000325577"/>
    </source>
</evidence>
<dbReference type="Proteomes" id="UP000325577">
    <property type="component" value="Linkage Group LG4"/>
</dbReference>
<evidence type="ECO:0000256" key="3">
    <source>
        <dbReference type="ARBA" id="ARBA00022723"/>
    </source>
</evidence>
<dbReference type="OrthoDB" id="8062037at2759"/>
<dbReference type="PANTHER" id="PTHR46539">
    <property type="entry name" value="E3 UBIQUITIN-PROTEIN LIGASE ATL42"/>
    <property type="match status" value="1"/>
</dbReference>
<dbReference type="GO" id="GO:0008270">
    <property type="term" value="F:zinc ion binding"/>
    <property type="evidence" value="ECO:0007669"/>
    <property type="project" value="UniProtKB-KW"/>
</dbReference>
<dbReference type="GO" id="GO:0016020">
    <property type="term" value="C:membrane"/>
    <property type="evidence" value="ECO:0007669"/>
    <property type="project" value="UniProtKB-SubCell"/>
</dbReference>
<dbReference type="Pfam" id="PF13639">
    <property type="entry name" value="zf-RING_2"/>
    <property type="match status" value="1"/>
</dbReference>
<evidence type="ECO:0000259" key="12">
    <source>
        <dbReference type="PROSITE" id="PS50089"/>
    </source>
</evidence>
<reference evidence="13 14" key="1">
    <citation type="submission" date="2019-09" db="EMBL/GenBank/DDBJ databases">
        <title>A chromosome-level genome assembly of the Chinese tupelo Nyssa sinensis.</title>
        <authorList>
            <person name="Yang X."/>
            <person name="Kang M."/>
            <person name="Yang Y."/>
            <person name="Xiong H."/>
            <person name="Wang M."/>
            <person name="Zhang Z."/>
            <person name="Wang Z."/>
            <person name="Wu H."/>
            <person name="Ma T."/>
            <person name="Liu J."/>
            <person name="Xi Z."/>
        </authorList>
    </citation>
    <scope>NUCLEOTIDE SEQUENCE [LARGE SCALE GENOMIC DNA]</scope>
    <source>
        <strain evidence="13">J267</strain>
        <tissue evidence="13">Leaf</tissue>
    </source>
</reference>
<evidence type="ECO:0000256" key="8">
    <source>
        <dbReference type="ARBA" id="ARBA00024209"/>
    </source>
</evidence>
<dbReference type="CDD" id="cd16454">
    <property type="entry name" value="RING-H2_PA-TM-RING"/>
    <property type="match status" value="1"/>
</dbReference>
<keyword evidence="7 11" id="KW-0472">Membrane</keyword>
<evidence type="ECO:0000313" key="13">
    <source>
        <dbReference type="EMBL" id="KAA8522795.1"/>
    </source>
</evidence>
<dbReference type="PROSITE" id="PS50089">
    <property type="entry name" value="ZF_RING_2"/>
    <property type="match status" value="1"/>
</dbReference>
<dbReference type="PANTHER" id="PTHR46539:SF9">
    <property type="entry name" value="RING-H2 FINGER PROTEIN ATL56"/>
    <property type="match status" value="1"/>
</dbReference>
<keyword evidence="14" id="KW-1185">Reference proteome</keyword>
<comment type="subcellular location">
    <subcellularLocation>
        <location evidence="1">Membrane</location>
    </subcellularLocation>
</comment>
<feature type="region of interest" description="Disordered" evidence="10">
    <location>
        <begin position="1"/>
        <end position="37"/>
    </location>
</feature>
<evidence type="ECO:0000256" key="9">
    <source>
        <dbReference type="PROSITE-ProRule" id="PRU00175"/>
    </source>
</evidence>
<evidence type="ECO:0000256" key="10">
    <source>
        <dbReference type="SAM" id="MobiDB-lite"/>
    </source>
</evidence>
<keyword evidence="2 11" id="KW-0812">Transmembrane</keyword>
<dbReference type="Gene3D" id="3.30.40.10">
    <property type="entry name" value="Zinc/RING finger domain, C3HC4 (zinc finger)"/>
    <property type="match status" value="1"/>
</dbReference>
<name>A0A5J4ZVL6_9ASTE</name>
<accession>A0A5J4ZVL6</accession>
<keyword evidence="6 11" id="KW-1133">Transmembrane helix</keyword>
<evidence type="ECO:0000256" key="6">
    <source>
        <dbReference type="ARBA" id="ARBA00022989"/>
    </source>
</evidence>
<evidence type="ECO:0000256" key="1">
    <source>
        <dbReference type="ARBA" id="ARBA00004370"/>
    </source>
</evidence>
<gene>
    <name evidence="13" type="ORF">F0562_009218</name>
</gene>
<dbReference type="EMBL" id="CM018047">
    <property type="protein sequence ID" value="KAA8522795.1"/>
    <property type="molecule type" value="Genomic_DNA"/>
</dbReference>
<dbReference type="InterPro" id="IPR013083">
    <property type="entry name" value="Znf_RING/FYVE/PHD"/>
</dbReference>
<dbReference type="AlphaFoldDB" id="A0A5J4ZVL6"/>
<protein>
    <recommendedName>
        <fullName evidence="12">RING-type domain-containing protein</fullName>
    </recommendedName>
</protein>
<evidence type="ECO:0000256" key="7">
    <source>
        <dbReference type="ARBA" id="ARBA00023136"/>
    </source>
</evidence>
<evidence type="ECO:0000256" key="5">
    <source>
        <dbReference type="ARBA" id="ARBA00022833"/>
    </source>
</evidence>
<feature type="domain" description="RING-type" evidence="12">
    <location>
        <begin position="124"/>
        <end position="166"/>
    </location>
</feature>
<evidence type="ECO:0000256" key="11">
    <source>
        <dbReference type="SAM" id="Phobius"/>
    </source>
</evidence>
<comment type="similarity">
    <text evidence="8">Belongs to the RING-type zinc finger family. ATL subfamily.</text>
</comment>
<dbReference type="SUPFAM" id="SSF57850">
    <property type="entry name" value="RING/U-box"/>
    <property type="match status" value="1"/>
</dbReference>
<keyword evidence="5" id="KW-0862">Zinc</keyword>
<dbReference type="InterPro" id="IPR001841">
    <property type="entry name" value="Znf_RING"/>
</dbReference>
<dbReference type="SMART" id="SM00184">
    <property type="entry name" value="RING"/>
    <property type="match status" value="1"/>
</dbReference>
<feature type="transmembrane region" description="Helical" evidence="11">
    <location>
        <begin position="45"/>
        <end position="77"/>
    </location>
</feature>
<keyword evidence="4 9" id="KW-0863">Zinc-finger</keyword>
<proteinExistence type="inferred from homology"/>
<sequence>MPTDDYKDDRRHANVRLNPNPGAASPTGAQHPPPPPKPNPRFLSLLLQAIIMAVIISLFLLFLGVAAVVLLHIFFVAGVHRHHIRRRASEFSDTATPSHSANDLQKFLPSQKYAAGLPEAAKDCPVCLESFKEGEWCRSLPVCNHMFHENCVDKWLTKVLNCPICRSRVLLNSEASSSGVSDDDWKLLWAVGV</sequence>
<evidence type="ECO:0000256" key="2">
    <source>
        <dbReference type="ARBA" id="ARBA00022692"/>
    </source>
</evidence>
<feature type="compositionally biased region" description="Basic and acidic residues" evidence="10">
    <location>
        <begin position="1"/>
        <end position="12"/>
    </location>
</feature>
<keyword evidence="3" id="KW-0479">Metal-binding</keyword>
<organism evidence="13 14">
    <name type="scientific">Nyssa sinensis</name>
    <dbReference type="NCBI Taxonomy" id="561372"/>
    <lineage>
        <taxon>Eukaryota</taxon>
        <taxon>Viridiplantae</taxon>
        <taxon>Streptophyta</taxon>
        <taxon>Embryophyta</taxon>
        <taxon>Tracheophyta</taxon>
        <taxon>Spermatophyta</taxon>
        <taxon>Magnoliopsida</taxon>
        <taxon>eudicotyledons</taxon>
        <taxon>Gunneridae</taxon>
        <taxon>Pentapetalae</taxon>
        <taxon>asterids</taxon>
        <taxon>Cornales</taxon>
        <taxon>Nyssaceae</taxon>
        <taxon>Nyssa</taxon>
    </lineage>
</organism>
<evidence type="ECO:0000256" key="4">
    <source>
        <dbReference type="ARBA" id="ARBA00022771"/>
    </source>
</evidence>